<dbReference type="HOGENOM" id="CLU_215626_0_0_2"/>
<dbReference type="Proteomes" id="UP000006818">
    <property type="component" value="Chromosome"/>
</dbReference>
<name>C3NK03_SACI1</name>
<dbReference type="AlphaFoldDB" id="C3NK03"/>
<accession>C3NK03</accession>
<protein>
    <submittedName>
        <fullName evidence="1">Uncharacterized protein</fullName>
    </submittedName>
</protein>
<evidence type="ECO:0000313" key="2">
    <source>
        <dbReference type="Proteomes" id="UP000006818"/>
    </source>
</evidence>
<evidence type="ECO:0000313" key="1">
    <source>
        <dbReference type="EMBL" id="ACP47405.1"/>
    </source>
</evidence>
<organism evidence="1 2">
    <name type="scientific">Saccharolobus islandicus (strain Y.N.15.51 / Yellowstone #2)</name>
    <name type="common">Sulfolobus islandicus</name>
    <dbReference type="NCBI Taxonomy" id="419942"/>
    <lineage>
        <taxon>Archaea</taxon>
        <taxon>Thermoproteota</taxon>
        <taxon>Thermoprotei</taxon>
        <taxon>Sulfolobales</taxon>
        <taxon>Sulfolobaceae</taxon>
        <taxon>Saccharolobus</taxon>
    </lineage>
</organism>
<proteinExistence type="predicted"/>
<gene>
    <name evidence="1" type="ordered locus">YN1551_3230</name>
</gene>
<reference evidence="1 2" key="1">
    <citation type="journal article" date="2009" name="Proc. Natl. Acad. Sci. U.S.A.">
        <title>Biogeography of the Sulfolobus islandicus pan-genome.</title>
        <authorList>
            <person name="Reno M.L."/>
            <person name="Held N.L."/>
            <person name="Fields C.J."/>
            <person name="Burke P.V."/>
            <person name="Whitaker R.J."/>
        </authorList>
    </citation>
    <scope>NUCLEOTIDE SEQUENCE [LARGE SCALE GENOMIC DNA]</scope>
    <source>
        <strain evidence="2">Y.N.15.51 / Yellowstone #2</strain>
    </source>
</reference>
<dbReference type="KEGG" id="sin:YN1551_3230"/>
<sequence length="38" mass="4387">MKPWIEYYNGPVPYEHLSARHKTLVKMGATSYSCGSKR</sequence>
<dbReference type="EMBL" id="CP001404">
    <property type="protein sequence ID" value="ACP47405.1"/>
    <property type="molecule type" value="Genomic_DNA"/>
</dbReference>